<comment type="catalytic activity">
    <reaction evidence="3">
        <text>dTTP + H2O = dTMP + diphosphate + H(+)</text>
        <dbReference type="Rhea" id="RHEA:28534"/>
        <dbReference type="ChEBI" id="CHEBI:15377"/>
        <dbReference type="ChEBI" id="CHEBI:15378"/>
        <dbReference type="ChEBI" id="CHEBI:33019"/>
        <dbReference type="ChEBI" id="CHEBI:37568"/>
        <dbReference type="ChEBI" id="CHEBI:63528"/>
        <dbReference type="EC" id="3.6.1.9"/>
    </reaction>
</comment>
<dbReference type="PANTHER" id="PTHR43213:SF5">
    <property type="entry name" value="BIFUNCTIONAL DTTP_UTP PYROPHOSPHATASE_METHYLTRANSFERASE PROTEIN-RELATED"/>
    <property type="match status" value="1"/>
</dbReference>
<evidence type="ECO:0000256" key="3">
    <source>
        <dbReference type="HAMAP-Rule" id="MF_00528"/>
    </source>
</evidence>
<dbReference type="Proteomes" id="UP001595882">
    <property type="component" value="Unassembled WGS sequence"/>
</dbReference>
<organism evidence="4 5">
    <name type="scientific">Gracilibacillus xinjiangensis</name>
    <dbReference type="NCBI Taxonomy" id="1193282"/>
    <lineage>
        <taxon>Bacteria</taxon>
        <taxon>Bacillati</taxon>
        <taxon>Bacillota</taxon>
        <taxon>Bacilli</taxon>
        <taxon>Bacillales</taxon>
        <taxon>Bacillaceae</taxon>
        <taxon>Gracilibacillus</taxon>
    </lineage>
</organism>
<keyword evidence="2 3" id="KW-0378">Hydrolase</keyword>
<dbReference type="PIRSF" id="PIRSF006305">
    <property type="entry name" value="Maf"/>
    <property type="match status" value="1"/>
</dbReference>
<feature type="site" description="Important for substrate specificity" evidence="3">
    <location>
        <position position="71"/>
    </location>
</feature>
<dbReference type="GO" id="GO:0016787">
    <property type="term" value="F:hydrolase activity"/>
    <property type="evidence" value="ECO:0007669"/>
    <property type="project" value="UniProtKB-KW"/>
</dbReference>
<dbReference type="CDD" id="cd00555">
    <property type="entry name" value="Maf"/>
    <property type="match status" value="1"/>
</dbReference>
<evidence type="ECO:0000256" key="2">
    <source>
        <dbReference type="ARBA" id="ARBA00022801"/>
    </source>
</evidence>
<evidence type="ECO:0000313" key="4">
    <source>
        <dbReference type="EMBL" id="MFC4402619.1"/>
    </source>
</evidence>
<comment type="caution">
    <text evidence="4">The sequence shown here is derived from an EMBL/GenBank/DDBJ whole genome shotgun (WGS) entry which is preliminary data.</text>
</comment>
<name>A0ABV8WT41_9BACI</name>
<keyword evidence="5" id="KW-1185">Reference proteome</keyword>
<dbReference type="SUPFAM" id="SSF52972">
    <property type="entry name" value="ITPase-like"/>
    <property type="match status" value="1"/>
</dbReference>
<sequence length="191" mass="21854">MENQLILASSSPRRQELLRQVRIPFTLRVPNLDESQIITNDPYEKVEQLAMLKGRHVSIEKENEVILSADTVVAFQNKIFEKPKSKQEAKEVITALSGEVHHVYTGVMIRSEKAEEIFVEKTEVEFWPLLNEEIDSYVSSEEPYDKAGAYGIQSIGAMFVKRITGDYYNVVGLPVSRVMRELYSFSVKPKL</sequence>
<dbReference type="Pfam" id="PF02545">
    <property type="entry name" value="Maf"/>
    <property type="match status" value="1"/>
</dbReference>
<comment type="catalytic activity">
    <reaction evidence="3">
        <text>UTP + H2O = UMP + diphosphate + H(+)</text>
        <dbReference type="Rhea" id="RHEA:29395"/>
        <dbReference type="ChEBI" id="CHEBI:15377"/>
        <dbReference type="ChEBI" id="CHEBI:15378"/>
        <dbReference type="ChEBI" id="CHEBI:33019"/>
        <dbReference type="ChEBI" id="CHEBI:46398"/>
        <dbReference type="ChEBI" id="CHEBI:57865"/>
        <dbReference type="EC" id="3.6.1.9"/>
    </reaction>
</comment>
<feature type="site" description="Important for substrate specificity" evidence="3">
    <location>
        <position position="153"/>
    </location>
</feature>
<dbReference type="EMBL" id="JBHSDT010000004">
    <property type="protein sequence ID" value="MFC4402619.1"/>
    <property type="molecule type" value="Genomic_DNA"/>
</dbReference>
<gene>
    <name evidence="4" type="ORF">ACFOY7_05995</name>
</gene>
<dbReference type="EC" id="3.6.1.9" evidence="3"/>
<feature type="site" description="Important for substrate specificity" evidence="3">
    <location>
        <position position="13"/>
    </location>
</feature>
<dbReference type="InterPro" id="IPR003697">
    <property type="entry name" value="Maf-like"/>
</dbReference>
<evidence type="ECO:0000313" key="5">
    <source>
        <dbReference type="Proteomes" id="UP001595882"/>
    </source>
</evidence>
<feature type="active site" description="Proton acceptor" evidence="3">
    <location>
        <position position="70"/>
    </location>
</feature>
<keyword evidence="3" id="KW-0546">Nucleotide metabolism</keyword>
<dbReference type="InterPro" id="IPR029001">
    <property type="entry name" value="ITPase-like_fam"/>
</dbReference>
<dbReference type="PANTHER" id="PTHR43213">
    <property type="entry name" value="BIFUNCTIONAL DTTP/UTP PYROPHOSPHATASE/METHYLTRANSFERASE PROTEIN-RELATED"/>
    <property type="match status" value="1"/>
</dbReference>
<dbReference type="NCBIfam" id="TIGR00172">
    <property type="entry name" value="maf"/>
    <property type="match status" value="1"/>
</dbReference>
<dbReference type="RefSeq" id="WP_390250377.1">
    <property type="nucleotide sequence ID" value="NZ_JBHSDT010000004.1"/>
</dbReference>
<dbReference type="Gene3D" id="3.90.950.10">
    <property type="match status" value="1"/>
</dbReference>
<evidence type="ECO:0000256" key="1">
    <source>
        <dbReference type="ARBA" id="ARBA00001968"/>
    </source>
</evidence>
<proteinExistence type="inferred from homology"/>
<reference evidence="5" key="1">
    <citation type="journal article" date="2019" name="Int. J. Syst. Evol. Microbiol.">
        <title>The Global Catalogue of Microorganisms (GCM) 10K type strain sequencing project: providing services to taxonomists for standard genome sequencing and annotation.</title>
        <authorList>
            <consortium name="The Broad Institute Genomics Platform"/>
            <consortium name="The Broad Institute Genome Sequencing Center for Infectious Disease"/>
            <person name="Wu L."/>
            <person name="Ma J."/>
        </authorList>
    </citation>
    <scope>NUCLEOTIDE SEQUENCE [LARGE SCALE GENOMIC DNA]</scope>
    <source>
        <strain evidence="5">CCUG 37865</strain>
    </source>
</reference>
<keyword evidence="3" id="KW-0963">Cytoplasm</keyword>
<comment type="cofactor">
    <cofactor evidence="1 3">
        <name>a divalent metal cation</name>
        <dbReference type="ChEBI" id="CHEBI:60240"/>
    </cofactor>
</comment>
<protein>
    <recommendedName>
        <fullName evidence="3">dTTP/UTP pyrophosphatase</fullName>
        <shortName evidence="3">dTTPase/UTPase</shortName>
        <ecNumber evidence="3">3.6.1.9</ecNumber>
    </recommendedName>
    <alternativeName>
        <fullName evidence="3">Nucleoside triphosphate pyrophosphatase</fullName>
    </alternativeName>
    <alternativeName>
        <fullName evidence="3">Nucleotide pyrophosphatase</fullName>
        <shortName evidence="3">Nucleotide PPase</shortName>
    </alternativeName>
</protein>
<comment type="function">
    <text evidence="3">Nucleoside triphosphate pyrophosphatase that hydrolyzes dTTP and UTP. May have a dual role in cell division arrest and in preventing the incorporation of modified nucleotides into cellular nucleic acids.</text>
</comment>
<comment type="caution">
    <text evidence="3">Lacks conserved residue(s) required for the propagation of feature annotation.</text>
</comment>
<comment type="similarity">
    <text evidence="3">Belongs to the Maf family. YhdE subfamily.</text>
</comment>
<accession>A0ABV8WT41</accession>
<comment type="subcellular location">
    <subcellularLocation>
        <location evidence="3">Cytoplasm</location>
    </subcellularLocation>
</comment>
<dbReference type="HAMAP" id="MF_00528">
    <property type="entry name" value="Maf"/>
    <property type="match status" value="1"/>
</dbReference>